<comment type="caution">
    <text evidence="2">The sequence shown here is derived from an EMBL/GenBank/DDBJ whole genome shotgun (WGS) entry which is preliminary data.</text>
</comment>
<evidence type="ECO:0000313" key="2">
    <source>
        <dbReference type="EMBL" id="MDR7326694.1"/>
    </source>
</evidence>
<evidence type="ECO:0008006" key="4">
    <source>
        <dbReference type="Google" id="ProtNLM"/>
    </source>
</evidence>
<dbReference type="Gene3D" id="2.60.120.200">
    <property type="match status" value="1"/>
</dbReference>
<dbReference type="EMBL" id="JAVDYC010000001">
    <property type="protein sequence ID" value="MDR7326694.1"/>
    <property type="molecule type" value="Genomic_DNA"/>
</dbReference>
<dbReference type="InterPro" id="IPR013320">
    <property type="entry name" value="ConA-like_dom_sf"/>
</dbReference>
<dbReference type="Pfam" id="PF13385">
    <property type="entry name" value="Laminin_G_3"/>
    <property type="match status" value="1"/>
</dbReference>
<evidence type="ECO:0000313" key="3">
    <source>
        <dbReference type="Proteomes" id="UP001183629"/>
    </source>
</evidence>
<gene>
    <name evidence="2" type="ORF">J2S44_006944</name>
</gene>
<feature type="chain" id="PRO_5041964012" description="Concanavalin A-like lectin/glucanase superfamily protein" evidence="1">
    <location>
        <begin position="24"/>
        <end position="248"/>
    </location>
</feature>
<keyword evidence="1" id="KW-0732">Signal</keyword>
<protein>
    <recommendedName>
        <fullName evidence="4">Concanavalin A-like lectin/glucanase superfamily protein</fullName>
    </recommendedName>
</protein>
<organism evidence="2 3">
    <name type="scientific">Catenuloplanes niger</name>
    <dbReference type="NCBI Taxonomy" id="587534"/>
    <lineage>
        <taxon>Bacteria</taxon>
        <taxon>Bacillati</taxon>
        <taxon>Actinomycetota</taxon>
        <taxon>Actinomycetes</taxon>
        <taxon>Micromonosporales</taxon>
        <taxon>Micromonosporaceae</taxon>
        <taxon>Catenuloplanes</taxon>
    </lineage>
</organism>
<sequence length="248" mass="25029">MKVPTMLLAAAAFALLPATTATAAPAAPAAPAAGASTIVAKYTFDSAASTVNDASGRGLPLKMRAADGGAVRYVTKGSGRALAFPVRCVQNAAKCPRVLLEGGDDADLDPGTKPFTYGVTLAATAAAVGSESNILQKGVADAQGQWKLQIGGKKKLPSCVIAGAGKGAKRYIAKSSAGVLDNKWHTISCQRTATQLIIWVDGQNRGSVAVPSTVGISNNLPLRVGAQNLNAKQTAFGGAIDDVVVSVG</sequence>
<dbReference type="SUPFAM" id="SSF49899">
    <property type="entry name" value="Concanavalin A-like lectins/glucanases"/>
    <property type="match status" value="1"/>
</dbReference>
<dbReference type="Proteomes" id="UP001183629">
    <property type="component" value="Unassembled WGS sequence"/>
</dbReference>
<accession>A0AAE3ZWX9</accession>
<name>A0AAE3ZWX9_9ACTN</name>
<reference evidence="2 3" key="1">
    <citation type="submission" date="2023-07" db="EMBL/GenBank/DDBJ databases">
        <title>Sequencing the genomes of 1000 actinobacteria strains.</title>
        <authorList>
            <person name="Klenk H.-P."/>
        </authorList>
    </citation>
    <scope>NUCLEOTIDE SEQUENCE [LARGE SCALE GENOMIC DNA]</scope>
    <source>
        <strain evidence="2 3">DSM 44711</strain>
    </source>
</reference>
<proteinExistence type="predicted"/>
<evidence type="ECO:0000256" key="1">
    <source>
        <dbReference type="SAM" id="SignalP"/>
    </source>
</evidence>
<keyword evidence="3" id="KW-1185">Reference proteome</keyword>
<dbReference type="RefSeq" id="WP_310422848.1">
    <property type="nucleotide sequence ID" value="NZ_JAVDYC010000001.1"/>
</dbReference>
<dbReference type="AlphaFoldDB" id="A0AAE3ZWX9"/>
<feature type="signal peptide" evidence="1">
    <location>
        <begin position="1"/>
        <end position="23"/>
    </location>
</feature>